<dbReference type="PROSITE" id="PS50056">
    <property type="entry name" value="TYR_PHOSPHATASE_2"/>
    <property type="match status" value="1"/>
</dbReference>
<feature type="domain" description="Tyrosine specific protein phosphatases" evidence="3">
    <location>
        <begin position="731"/>
        <end position="772"/>
    </location>
</feature>
<dbReference type="AlphaFoldDB" id="A0AAJ4XRS4"/>
<protein>
    <recommendedName>
        <fullName evidence="3">Tyrosine specific protein phosphatases domain-containing protein</fullName>
    </recommendedName>
</protein>
<evidence type="ECO:0000313" key="4">
    <source>
        <dbReference type="EMBL" id="SNX86706.1"/>
    </source>
</evidence>
<name>A0AAJ4XRS4_9BASI</name>
<sequence>MAQPAVQQATLSPPLSPAASSLTSVGHSPVSELSSKTIFLANGANVNHTDASTHDCHSHPLKKTHSTTNGSHLYRRKPLRSSSSRAHAANDGGHPAPSNADASHNKGVEAANDPTIAKAPGASFSIATKPQDRDPSLLRQSPQQKGFDSLSSYHLDHNGRVPTTEFNYMQRDNLVASAQQSAVRSGNMHWVALMDLAHLASQHHMSPYSVMKFGPRGSPFAYIPITLQQPDVVETTMLRQREEELEAKAWLIAKRQSKLVKSVPMDSDDDLPVLSLPSDLFRQNSNLNADATVPNVGTKRPASLTTPPDTRARCVLRTDPDANDRQQVEQDLNQAMADSIDAIRSPPREHLAPPSHQVSSSEEDGSASPVNSDQVDLSNFDRSTKMMEIRSSSASDGNASTSLRQDGDVKNEQQTNGVAHELMTTSQAGSSVEVGGPMDKERTMAQEMEEASPTDKPAHPKSSRPPQHSSLGPLVHVEANSHGAASNESRDSSEAQHNAQQAQKQLAIKTSDTHPIHISPILSDDVLASVGQSMHSRAQVQLLKLGSTNDDVLTTLTTGERTALTERYFETHSESQIKGCRLIRLRNMLDLTLVTAIDPSANYMSQSQLAEQAARENTLAVTSSMDTCKLDGFGASSDQFSIGNLLLSSCPGKKVRLSGPVRGRGAICRDLGLDLERIFSIGVRAVVCCLNDQELSYLGAPWDEYEREADRLGLDVYRLPMAEGFAPTNVREMDATMTSIVRDCTMKGINVLVHCRGGVGRAGLIACSWLLKMGFVGERSKRGLGRLNQQQQKCVGDGIGDHSREIVERTTSNGSHDAVVGNGNGKGDDRWEQHYLSTIASRDVAREADKKKEEEEEGEEAECDTILDTVRCLIETIRRRRSPKAIETAEQVRFLVEYVTFLHRQERLKAIHSSNSNSNSS</sequence>
<dbReference type="InterPro" id="IPR029021">
    <property type="entry name" value="Prot-tyrosine_phosphatase-like"/>
</dbReference>
<dbReference type="InterPro" id="IPR057023">
    <property type="entry name" value="PTP-SAK"/>
</dbReference>
<feature type="compositionally biased region" description="Polar residues" evidence="2">
    <location>
        <begin position="138"/>
        <end position="152"/>
    </location>
</feature>
<feature type="compositionally biased region" description="Basic and acidic residues" evidence="2">
    <location>
        <begin position="310"/>
        <end position="324"/>
    </location>
</feature>
<dbReference type="Pfam" id="PF22784">
    <property type="entry name" value="PTP-SAK"/>
    <property type="match status" value="1"/>
</dbReference>
<dbReference type="GO" id="GO:0016791">
    <property type="term" value="F:phosphatase activity"/>
    <property type="evidence" value="ECO:0007669"/>
    <property type="project" value="UniProtKB-ARBA"/>
</dbReference>
<feature type="compositionally biased region" description="Polar residues" evidence="2">
    <location>
        <begin position="368"/>
        <end position="381"/>
    </location>
</feature>
<organism evidence="4 5">
    <name type="scientific">Melanopsichium pennsylvanicum</name>
    <dbReference type="NCBI Taxonomy" id="63383"/>
    <lineage>
        <taxon>Eukaryota</taxon>
        <taxon>Fungi</taxon>
        <taxon>Dikarya</taxon>
        <taxon>Basidiomycota</taxon>
        <taxon>Ustilaginomycotina</taxon>
        <taxon>Ustilaginomycetes</taxon>
        <taxon>Ustilaginales</taxon>
        <taxon>Ustilaginaceae</taxon>
        <taxon>Melanopsichium</taxon>
    </lineage>
</organism>
<feature type="compositionally biased region" description="Polar residues" evidence="2">
    <location>
        <begin position="495"/>
        <end position="506"/>
    </location>
</feature>
<feature type="region of interest" description="Disordered" evidence="2">
    <location>
        <begin position="444"/>
        <end position="506"/>
    </location>
</feature>
<evidence type="ECO:0000256" key="1">
    <source>
        <dbReference type="ARBA" id="ARBA00022801"/>
    </source>
</evidence>
<comment type="caution">
    <text evidence="4">The sequence shown here is derived from an EMBL/GenBank/DDBJ whole genome shotgun (WGS) entry which is preliminary data.</text>
</comment>
<reference evidence="4" key="1">
    <citation type="submission" date="2023-10" db="EMBL/GenBank/DDBJ databases">
        <authorList>
            <person name="Guldener U."/>
        </authorList>
    </citation>
    <scope>NUCLEOTIDE SEQUENCE</scope>
    <source>
        <strain evidence="4">Mp4</strain>
    </source>
</reference>
<dbReference type="InterPro" id="IPR000387">
    <property type="entry name" value="Tyr_Pase_dom"/>
</dbReference>
<keyword evidence="5" id="KW-1185">Reference proteome</keyword>
<feature type="compositionally biased region" description="Low complexity" evidence="2">
    <location>
        <begin position="391"/>
        <end position="402"/>
    </location>
</feature>
<evidence type="ECO:0000313" key="5">
    <source>
        <dbReference type="Proteomes" id="UP001294444"/>
    </source>
</evidence>
<dbReference type="InterPro" id="IPR050561">
    <property type="entry name" value="PTP"/>
</dbReference>
<feature type="region of interest" description="Disordered" evidence="2">
    <location>
        <begin position="1"/>
        <end position="29"/>
    </location>
</feature>
<evidence type="ECO:0000259" key="3">
    <source>
        <dbReference type="PROSITE" id="PS50056"/>
    </source>
</evidence>
<dbReference type="EMBL" id="OAPG01000015">
    <property type="protein sequence ID" value="SNX86706.1"/>
    <property type="molecule type" value="Genomic_DNA"/>
</dbReference>
<proteinExistence type="predicted"/>
<dbReference type="Proteomes" id="UP001294444">
    <property type="component" value="Unassembled WGS sequence"/>
</dbReference>
<evidence type="ECO:0000256" key="2">
    <source>
        <dbReference type="SAM" id="MobiDB-lite"/>
    </source>
</evidence>
<dbReference type="Gene3D" id="3.90.190.10">
    <property type="entry name" value="Protein tyrosine phosphatase superfamily"/>
    <property type="match status" value="1"/>
</dbReference>
<dbReference type="SUPFAM" id="SSF52799">
    <property type="entry name" value="(Phosphotyrosine protein) phosphatases II"/>
    <property type="match status" value="1"/>
</dbReference>
<feature type="compositionally biased region" description="Low complexity" evidence="2">
    <location>
        <begin position="9"/>
        <end position="24"/>
    </location>
</feature>
<feature type="region of interest" description="Disordered" evidence="2">
    <location>
        <begin position="287"/>
        <end position="324"/>
    </location>
</feature>
<gene>
    <name evidence="4" type="ORF">MEPE_05415</name>
</gene>
<keyword evidence="1" id="KW-0378">Hydrolase</keyword>
<accession>A0AAJ4XRS4</accession>
<feature type="region of interest" description="Disordered" evidence="2">
    <location>
        <begin position="345"/>
        <end position="411"/>
    </location>
</feature>
<dbReference type="PANTHER" id="PTHR23339">
    <property type="entry name" value="TYROSINE SPECIFIC PROTEIN PHOSPHATASE AND DUAL SPECIFICITY PROTEIN PHOSPHATASE"/>
    <property type="match status" value="1"/>
</dbReference>
<feature type="region of interest" description="Disordered" evidence="2">
    <location>
        <begin position="49"/>
        <end position="107"/>
    </location>
</feature>
<feature type="region of interest" description="Disordered" evidence="2">
    <location>
        <begin position="126"/>
        <end position="153"/>
    </location>
</feature>